<proteinExistence type="inferred from homology"/>
<organism evidence="8 9">
    <name type="scientific">Amedibacterium intestinale</name>
    <dbReference type="NCBI Taxonomy" id="2583452"/>
    <lineage>
        <taxon>Bacteria</taxon>
        <taxon>Bacillati</taxon>
        <taxon>Bacillota</taxon>
        <taxon>Erysipelotrichia</taxon>
        <taxon>Erysipelotrichales</taxon>
        <taxon>Erysipelotrichaceae</taxon>
        <taxon>Amedibacterium</taxon>
    </lineage>
</organism>
<reference evidence="9" key="1">
    <citation type="submission" date="2019-05" db="EMBL/GenBank/DDBJ databases">
        <title>Complete genome sequencing of Absiella argi strain JCM 30884.</title>
        <authorList>
            <person name="Sakamoto M."/>
            <person name="Murakami T."/>
            <person name="Mori H."/>
        </authorList>
    </citation>
    <scope>NUCLEOTIDE SEQUENCE [LARGE SCALE GENOMIC DNA]</scope>
    <source>
        <strain evidence="9">JCM 30884</strain>
    </source>
</reference>
<protein>
    <recommendedName>
        <fullName evidence="3">glucose-6-phosphate isomerase</fullName>
        <ecNumber evidence="3">5.3.1.9</ecNumber>
    </recommendedName>
</protein>
<keyword evidence="5" id="KW-0324">Glycolysis</keyword>
<dbReference type="InterPro" id="IPR011051">
    <property type="entry name" value="RmlC_Cupin_sf"/>
</dbReference>
<evidence type="ECO:0000313" key="9">
    <source>
        <dbReference type="Proteomes" id="UP000464754"/>
    </source>
</evidence>
<dbReference type="InterPro" id="IPR010551">
    <property type="entry name" value="G6P_isomerase_prok"/>
</dbReference>
<evidence type="ECO:0000256" key="3">
    <source>
        <dbReference type="ARBA" id="ARBA00011952"/>
    </source>
</evidence>
<evidence type="ECO:0000256" key="6">
    <source>
        <dbReference type="ARBA" id="ARBA00029321"/>
    </source>
</evidence>
<dbReference type="Gene3D" id="2.60.120.10">
    <property type="entry name" value="Jelly Rolls"/>
    <property type="match status" value="1"/>
</dbReference>
<dbReference type="Proteomes" id="UP000464754">
    <property type="component" value="Chromosome"/>
</dbReference>
<dbReference type="GO" id="GO:0006094">
    <property type="term" value="P:gluconeogenesis"/>
    <property type="evidence" value="ECO:0007669"/>
    <property type="project" value="UniProtKB-KW"/>
</dbReference>
<comment type="catalytic activity">
    <reaction evidence="6">
        <text>alpha-D-glucose 6-phosphate = beta-D-fructose 6-phosphate</text>
        <dbReference type="Rhea" id="RHEA:11816"/>
        <dbReference type="ChEBI" id="CHEBI:57634"/>
        <dbReference type="ChEBI" id="CHEBI:58225"/>
        <dbReference type="EC" id="5.3.1.9"/>
    </reaction>
</comment>
<dbReference type="EMBL" id="AP019695">
    <property type="protein sequence ID" value="BBK22257.1"/>
    <property type="molecule type" value="Genomic_DNA"/>
</dbReference>
<dbReference type="CDD" id="cd02218">
    <property type="entry name" value="cupin_PGI"/>
    <property type="match status" value="1"/>
</dbReference>
<dbReference type="GO" id="GO:0004347">
    <property type="term" value="F:glucose-6-phosphate isomerase activity"/>
    <property type="evidence" value="ECO:0007669"/>
    <property type="project" value="UniProtKB-EC"/>
</dbReference>
<dbReference type="UniPathway" id="UPA00109">
    <property type="reaction ID" value="UER00181"/>
</dbReference>
<feature type="domain" description="Glucose-6-phosphate isomerase prokaryote" evidence="7">
    <location>
        <begin position="44"/>
        <end position="162"/>
    </location>
</feature>
<dbReference type="KEGG" id="aarg:Aargi30884_11600"/>
<dbReference type="RefSeq" id="WP_115715419.1">
    <property type="nucleotide sequence ID" value="NZ_AP019695.1"/>
</dbReference>
<gene>
    <name evidence="8" type="ORF">Aargi30884_11600</name>
</gene>
<dbReference type="InterPro" id="IPR014710">
    <property type="entry name" value="RmlC-like_jellyroll"/>
</dbReference>
<keyword evidence="8" id="KW-0413">Isomerase</keyword>
<evidence type="ECO:0000256" key="4">
    <source>
        <dbReference type="ARBA" id="ARBA00022432"/>
    </source>
</evidence>
<dbReference type="Pfam" id="PF06560">
    <property type="entry name" value="GPI"/>
    <property type="match status" value="1"/>
</dbReference>
<dbReference type="EC" id="5.3.1.9" evidence="3"/>
<comment type="similarity">
    <text evidence="2">Belongs to the archaeal-type GPI family.</text>
</comment>
<evidence type="ECO:0000313" key="8">
    <source>
        <dbReference type="EMBL" id="BBK22257.1"/>
    </source>
</evidence>
<dbReference type="SUPFAM" id="SSF51182">
    <property type="entry name" value="RmlC-like cupins"/>
    <property type="match status" value="1"/>
</dbReference>
<evidence type="ECO:0000259" key="7">
    <source>
        <dbReference type="Pfam" id="PF06560"/>
    </source>
</evidence>
<keyword evidence="9" id="KW-1185">Reference proteome</keyword>
<dbReference type="AlphaFoldDB" id="A0A6N4THR6"/>
<name>A0A6N4THR6_9FIRM</name>
<keyword evidence="4" id="KW-0312">Gluconeogenesis</keyword>
<evidence type="ECO:0000256" key="1">
    <source>
        <dbReference type="ARBA" id="ARBA00004926"/>
    </source>
</evidence>
<accession>A0A6N4THR6</accession>
<sequence>MKVLKSTVYHPIDDVIKGENVIKSTKVYKDAKSFYLNDGCLDEETGMYDVYSYTPDTTCKASLNWGLTVLYPLTVDGECNMTRGHWHENRECTEIYYGISGKGLLMLMDEEGNTWAEEVCEGSLHHIDGHFAHRLINTGEEVMKVAACWGKEAGHDYAAVEAMPFGYRVFKDKNGKLLFKEVKR</sequence>
<comment type="pathway">
    <text evidence="1">Carbohydrate degradation; glycolysis; D-glyceraldehyde 3-phosphate and glycerone phosphate from D-glucose: step 2/4.</text>
</comment>
<evidence type="ECO:0000256" key="2">
    <source>
        <dbReference type="ARBA" id="ARBA00006542"/>
    </source>
</evidence>
<evidence type="ECO:0000256" key="5">
    <source>
        <dbReference type="ARBA" id="ARBA00023152"/>
    </source>
</evidence>
<dbReference type="GO" id="GO:0005737">
    <property type="term" value="C:cytoplasm"/>
    <property type="evidence" value="ECO:0007669"/>
    <property type="project" value="InterPro"/>
</dbReference>
<dbReference type="GO" id="GO:0006096">
    <property type="term" value="P:glycolytic process"/>
    <property type="evidence" value="ECO:0007669"/>
    <property type="project" value="UniProtKB-UniPathway"/>
</dbReference>